<dbReference type="EMBL" id="BLAY01000039">
    <property type="protein sequence ID" value="GET38102.1"/>
    <property type="molecule type" value="Genomic_DNA"/>
</dbReference>
<keyword evidence="2" id="KW-0378">Hydrolase</keyword>
<dbReference type="GO" id="GO:0008770">
    <property type="term" value="F:[acyl-carrier-protein] phosphodiesterase activity"/>
    <property type="evidence" value="ECO:0007669"/>
    <property type="project" value="InterPro"/>
</dbReference>
<keyword evidence="1" id="KW-0444">Lipid biosynthesis</keyword>
<name>A0AAV3X5I6_9CYAN</name>
<evidence type="ECO:0000256" key="3">
    <source>
        <dbReference type="ARBA" id="ARBA00023098"/>
    </source>
</evidence>
<evidence type="ECO:0000313" key="4">
    <source>
        <dbReference type="EMBL" id="GET38102.1"/>
    </source>
</evidence>
<accession>A0AAV3X5I6</accession>
<comment type="caution">
    <text evidence="4">The sequence shown here is derived from an EMBL/GenBank/DDBJ whole genome shotgun (WGS) entry which is preliminary data.</text>
</comment>
<dbReference type="Pfam" id="PF04336">
    <property type="entry name" value="ACP_PD"/>
    <property type="match status" value="1"/>
</dbReference>
<dbReference type="AlphaFoldDB" id="A0AAV3X5I6"/>
<reference evidence="4" key="1">
    <citation type="submission" date="2019-10" db="EMBL/GenBank/DDBJ databases">
        <title>Draft genome sequece of Microseira wollei NIES-4236.</title>
        <authorList>
            <person name="Yamaguchi H."/>
            <person name="Suzuki S."/>
            <person name="Kawachi M."/>
        </authorList>
    </citation>
    <scope>NUCLEOTIDE SEQUENCE</scope>
    <source>
        <strain evidence="4">NIES-4236</strain>
    </source>
</reference>
<evidence type="ECO:0000313" key="5">
    <source>
        <dbReference type="Proteomes" id="UP001050975"/>
    </source>
</evidence>
<dbReference type="InterPro" id="IPR007431">
    <property type="entry name" value="ACP_PD"/>
</dbReference>
<gene>
    <name evidence="4" type="ORF">MiSe_28560</name>
</gene>
<dbReference type="Proteomes" id="UP001050975">
    <property type="component" value="Unassembled WGS sequence"/>
</dbReference>
<keyword evidence="5" id="KW-1185">Reference proteome</keyword>
<dbReference type="PANTHER" id="PTHR38764">
    <property type="entry name" value="ACYL CARRIER PROTEIN PHOSPHODIESTERASE"/>
    <property type="match status" value="1"/>
</dbReference>
<dbReference type="PANTHER" id="PTHR38764:SF1">
    <property type="entry name" value="ACYL CARRIER PROTEIN PHOSPHODIESTERASE"/>
    <property type="match status" value="1"/>
</dbReference>
<organism evidence="4 5">
    <name type="scientific">Microseira wollei NIES-4236</name>
    <dbReference type="NCBI Taxonomy" id="2530354"/>
    <lineage>
        <taxon>Bacteria</taxon>
        <taxon>Bacillati</taxon>
        <taxon>Cyanobacteriota</taxon>
        <taxon>Cyanophyceae</taxon>
        <taxon>Oscillatoriophycideae</taxon>
        <taxon>Aerosakkonematales</taxon>
        <taxon>Aerosakkonemataceae</taxon>
        <taxon>Microseira</taxon>
    </lineage>
</organism>
<evidence type="ECO:0008006" key="6">
    <source>
        <dbReference type="Google" id="ProtNLM"/>
    </source>
</evidence>
<sequence length="176" mass="20693">MGDFVKGDLEKYKNQYSAEIIKGIKLHRKVDEFTDTHRIFIISKKRIVYNKRFSGIIIDVCYDHFLAKHWARFSDESLDNFVSNTYTELQNYQNILPINLQKALPRMMAEDWLVSYRTPSGISLAFARISRRLKRENTLATAIDELMNNYSGIESDFLSFFPEIISYVKKICQETK</sequence>
<evidence type="ECO:0000256" key="1">
    <source>
        <dbReference type="ARBA" id="ARBA00022516"/>
    </source>
</evidence>
<dbReference type="RefSeq" id="WP_226580706.1">
    <property type="nucleotide sequence ID" value="NZ_BLAY01000039.1"/>
</dbReference>
<dbReference type="PIRSF" id="PIRSF011489">
    <property type="entry name" value="DUF479"/>
    <property type="match status" value="1"/>
</dbReference>
<dbReference type="GO" id="GO:0006633">
    <property type="term" value="P:fatty acid biosynthetic process"/>
    <property type="evidence" value="ECO:0007669"/>
    <property type="project" value="InterPro"/>
</dbReference>
<proteinExistence type="predicted"/>
<keyword evidence="3" id="KW-0443">Lipid metabolism</keyword>
<evidence type="ECO:0000256" key="2">
    <source>
        <dbReference type="ARBA" id="ARBA00022801"/>
    </source>
</evidence>
<protein>
    <recommendedName>
        <fullName evidence="6">Acyl carrier protein phosphodiesterase</fullName>
    </recommendedName>
</protein>